<dbReference type="EMBL" id="JACZZA010000001">
    <property type="protein sequence ID" value="MBE1159490.1"/>
    <property type="molecule type" value="Genomic_DNA"/>
</dbReference>
<dbReference type="RefSeq" id="WP_192554311.1">
    <property type="nucleotide sequence ID" value="NZ_JACZZA010000001.1"/>
</dbReference>
<evidence type="ECO:0008006" key="4">
    <source>
        <dbReference type="Google" id="ProtNLM"/>
    </source>
</evidence>
<proteinExistence type="predicted"/>
<sequence>MKRLLSMLFFVAFLCGCTTWVKPGASERDRDADVAACEAIGYDRFAPAVATYLARGSYWEPPSTVCSKSDDKHETCTTSGGGWRPDEYSSHDVNGDARDAFVVDCMYRKGYNKQ</sequence>
<feature type="region of interest" description="Disordered" evidence="1">
    <location>
        <begin position="62"/>
        <end position="94"/>
    </location>
</feature>
<name>A0ABR9G637_9GAMM</name>
<organism evidence="2 3">
    <name type="scientific">Dyella acidiphila</name>
    <dbReference type="NCBI Taxonomy" id="2775866"/>
    <lineage>
        <taxon>Bacteria</taxon>
        <taxon>Pseudomonadati</taxon>
        <taxon>Pseudomonadota</taxon>
        <taxon>Gammaproteobacteria</taxon>
        <taxon>Lysobacterales</taxon>
        <taxon>Rhodanobacteraceae</taxon>
        <taxon>Dyella</taxon>
    </lineage>
</organism>
<comment type="caution">
    <text evidence="2">The sequence shown here is derived from an EMBL/GenBank/DDBJ whole genome shotgun (WGS) entry which is preliminary data.</text>
</comment>
<reference evidence="2 3" key="1">
    <citation type="submission" date="2020-09" db="EMBL/GenBank/DDBJ databases">
        <title>Dyella sp. 7MK23 isolated from forest soil.</title>
        <authorList>
            <person name="Fu J."/>
        </authorList>
    </citation>
    <scope>NUCLEOTIDE SEQUENCE [LARGE SCALE GENOMIC DNA]</scope>
    <source>
        <strain evidence="2 3">7MK23</strain>
    </source>
</reference>
<feature type="compositionally biased region" description="Basic and acidic residues" evidence="1">
    <location>
        <begin position="84"/>
        <end position="94"/>
    </location>
</feature>
<dbReference type="PROSITE" id="PS51257">
    <property type="entry name" value="PROKAR_LIPOPROTEIN"/>
    <property type="match status" value="1"/>
</dbReference>
<protein>
    <recommendedName>
        <fullName evidence="4">Lipoprotein</fullName>
    </recommendedName>
</protein>
<evidence type="ECO:0000256" key="1">
    <source>
        <dbReference type="SAM" id="MobiDB-lite"/>
    </source>
</evidence>
<keyword evidence="3" id="KW-1185">Reference proteome</keyword>
<evidence type="ECO:0000313" key="3">
    <source>
        <dbReference type="Proteomes" id="UP000651010"/>
    </source>
</evidence>
<gene>
    <name evidence="2" type="ORF">IGX34_03770</name>
</gene>
<evidence type="ECO:0000313" key="2">
    <source>
        <dbReference type="EMBL" id="MBE1159490.1"/>
    </source>
</evidence>
<dbReference type="Proteomes" id="UP000651010">
    <property type="component" value="Unassembled WGS sequence"/>
</dbReference>
<accession>A0ABR9G637</accession>